<dbReference type="SMART" id="SM01234">
    <property type="entry name" value="Haemolytic"/>
    <property type="match status" value="1"/>
</dbReference>
<dbReference type="Pfam" id="PF01809">
    <property type="entry name" value="YidD"/>
    <property type="match status" value="1"/>
</dbReference>
<dbReference type="Proteomes" id="UP000178857">
    <property type="component" value="Unassembled WGS sequence"/>
</dbReference>
<dbReference type="HAMAP" id="MF_00386">
    <property type="entry name" value="UPF0161_YidD"/>
    <property type="match status" value="1"/>
</dbReference>
<evidence type="ECO:0000256" key="1">
    <source>
        <dbReference type="HAMAP-Rule" id="MF_00386"/>
    </source>
</evidence>
<dbReference type="GO" id="GO:0005886">
    <property type="term" value="C:plasma membrane"/>
    <property type="evidence" value="ECO:0007669"/>
    <property type="project" value="UniProtKB-SubCell"/>
</dbReference>
<keyword evidence="1" id="KW-0472">Membrane</keyword>
<dbReference type="AlphaFoldDB" id="A0A1F7JB96"/>
<reference evidence="2 3" key="1">
    <citation type="journal article" date="2016" name="Nat. Commun.">
        <title>Thousands of microbial genomes shed light on interconnected biogeochemical processes in an aquifer system.</title>
        <authorList>
            <person name="Anantharaman K."/>
            <person name="Brown C.T."/>
            <person name="Hug L.A."/>
            <person name="Sharon I."/>
            <person name="Castelle C.J."/>
            <person name="Probst A.J."/>
            <person name="Thomas B.C."/>
            <person name="Singh A."/>
            <person name="Wilkins M.J."/>
            <person name="Karaoz U."/>
            <person name="Brodie E.L."/>
            <person name="Williams K.H."/>
            <person name="Hubbard S.S."/>
            <person name="Banfield J.F."/>
        </authorList>
    </citation>
    <scope>NUCLEOTIDE SEQUENCE [LARGE SCALE GENOMIC DNA]</scope>
</reference>
<comment type="subcellular location">
    <subcellularLocation>
        <location evidence="1">Cell membrane</location>
        <topology evidence="1">Peripheral membrane protein</topology>
        <orientation evidence="1">Cytoplasmic side</orientation>
    </subcellularLocation>
</comment>
<dbReference type="EMBL" id="MGAT01000013">
    <property type="protein sequence ID" value="OGK52854.1"/>
    <property type="molecule type" value="Genomic_DNA"/>
</dbReference>
<comment type="caution">
    <text evidence="2">The sequence shown here is derived from an EMBL/GenBank/DDBJ whole genome shotgun (WGS) entry which is preliminary data.</text>
</comment>
<proteinExistence type="inferred from homology"/>
<keyword evidence="1" id="KW-1003">Cell membrane</keyword>
<dbReference type="NCBIfam" id="TIGR00278">
    <property type="entry name" value="membrane protein insertion efficiency factor YidD"/>
    <property type="match status" value="1"/>
</dbReference>
<gene>
    <name evidence="2" type="ORF">A2970_02290</name>
</gene>
<name>A0A1F7JB96_9BACT</name>
<dbReference type="STRING" id="1802069.A2970_02290"/>
<dbReference type="PANTHER" id="PTHR33383:SF1">
    <property type="entry name" value="MEMBRANE PROTEIN INSERTION EFFICIENCY FACTOR-RELATED"/>
    <property type="match status" value="1"/>
</dbReference>
<sequence>MKKVIMKLIRAYQKTKFFRSAFFRQLFITDAVCRFRPTCSEYTYQAVKKYGAAKGLFIGLKRVLRCHPWSRGGSDPLT</sequence>
<organism evidence="2 3">
    <name type="scientific">Candidatus Roizmanbacteria bacterium RIFCSPLOWO2_01_FULL_44_13</name>
    <dbReference type="NCBI Taxonomy" id="1802069"/>
    <lineage>
        <taxon>Bacteria</taxon>
        <taxon>Candidatus Roizmaniibacteriota</taxon>
    </lineage>
</organism>
<dbReference type="PANTHER" id="PTHR33383">
    <property type="entry name" value="MEMBRANE PROTEIN INSERTION EFFICIENCY FACTOR-RELATED"/>
    <property type="match status" value="1"/>
</dbReference>
<protein>
    <recommendedName>
        <fullName evidence="1">Putative membrane protein insertion efficiency factor</fullName>
    </recommendedName>
</protein>
<comment type="function">
    <text evidence="1">Could be involved in insertion of integral membrane proteins into the membrane.</text>
</comment>
<accession>A0A1F7JB96</accession>
<comment type="similarity">
    <text evidence="1">Belongs to the UPF0161 family.</text>
</comment>
<dbReference type="InterPro" id="IPR002696">
    <property type="entry name" value="Membr_insert_effic_factor_YidD"/>
</dbReference>
<evidence type="ECO:0000313" key="3">
    <source>
        <dbReference type="Proteomes" id="UP000178857"/>
    </source>
</evidence>
<evidence type="ECO:0000313" key="2">
    <source>
        <dbReference type="EMBL" id="OGK52854.1"/>
    </source>
</evidence>